<feature type="transmembrane region" description="Helical" evidence="1">
    <location>
        <begin position="168"/>
        <end position="185"/>
    </location>
</feature>
<accession>A0A383RSE6</accession>
<reference evidence="4" key="1">
    <citation type="submission" date="2018-08" db="EMBL/GenBank/DDBJ databases">
        <authorList>
            <person name="Blom J."/>
        </authorList>
    </citation>
    <scope>NUCLEOTIDE SEQUENCE [LARGE SCALE GENOMIC DNA]</scope>
    <source>
        <strain evidence="4">CCOS 865</strain>
    </source>
</reference>
<evidence type="ECO:0000313" key="3">
    <source>
        <dbReference type="EMBL" id="SYX90000.1"/>
    </source>
</evidence>
<proteinExistence type="predicted"/>
<sequence length="237" mass="26012">MQTSAPALSSPAAPVPSNYNFFKRLAMLVLAVVIYLAASLIVVLPDPSLPLTSQRLINTVGYAAVGLLVLLFLQYRKQGLAEVIMGQRLRQPLVYGLVAMVGTYALGGLVMSLFDIPRESFMVHFYDGLGPMQVALLSLTLVLFPPVAEELLFRHYLMRVFPLHKGRFWQWTAIVVSTLVFVGLHDQYDNYVTLVTLLVVGLILGIARVASGGLLVPVLLHACAEVVAITINYLQMD</sequence>
<keyword evidence="1" id="KW-0472">Membrane</keyword>
<organism evidence="3 4">
    <name type="scientific">Pseudomonas reidholzensis</name>
    <dbReference type="NCBI Taxonomy" id="1785162"/>
    <lineage>
        <taxon>Bacteria</taxon>
        <taxon>Pseudomonadati</taxon>
        <taxon>Pseudomonadota</taxon>
        <taxon>Gammaproteobacteria</taxon>
        <taxon>Pseudomonadales</taxon>
        <taxon>Pseudomonadaceae</taxon>
        <taxon>Pseudomonas</taxon>
    </lineage>
</organism>
<dbReference type="GO" id="GO:0004175">
    <property type="term" value="F:endopeptidase activity"/>
    <property type="evidence" value="ECO:0007669"/>
    <property type="project" value="UniProtKB-ARBA"/>
</dbReference>
<evidence type="ECO:0000256" key="1">
    <source>
        <dbReference type="SAM" id="Phobius"/>
    </source>
</evidence>
<protein>
    <submittedName>
        <fullName evidence="3">Putative 24.3 kDa protein</fullName>
    </submittedName>
</protein>
<feature type="transmembrane region" description="Helical" evidence="1">
    <location>
        <begin position="56"/>
        <end position="73"/>
    </location>
</feature>
<dbReference type="Proteomes" id="UP000263595">
    <property type="component" value="Unassembled WGS sequence"/>
</dbReference>
<gene>
    <name evidence="3" type="ORF">CCOS865_02266</name>
</gene>
<keyword evidence="4" id="KW-1185">Reference proteome</keyword>
<feature type="transmembrane region" description="Helical" evidence="1">
    <location>
        <begin position="93"/>
        <end position="114"/>
    </location>
</feature>
<evidence type="ECO:0000313" key="4">
    <source>
        <dbReference type="Proteomes" id="UP000263595"/>
    </source>
</evidence>
<dbReference type="Pfam" id="PF02517">
    <property type="entry name" value="Rce1-like"/>
    <property type="match status" value="1"/>
</dbReference>
<feature type="transmembrane region" description="Helical" evidence="1">
    <location>
        <begin position="25"/>
        <end position="44"/>
    </location>
</feature>
<feature type="transmembrane region" description="Helical" evidence="1">
    <location>
        <begin position="191"/>
        <end position="207"/>
    </location>
</feature>
<dbReference type="AlphaFoldDB" id="A0A383RSE6"/>
<dbReference type="GO" id="GO:0080120">
    <property type="term" value="P:CAAX-box protein maturation"/>
    <property type="evidence" value="ECO:0007669"/>
    <property type="project" value="UniProtKB-ARBA"/>
</dbReference>
<feature type="transmembrane region" description="Helical" evidence="1">
    <location>
        <begin position="214"/>
        <end position="234"/>
    </location>
</feature>
<keyword evidence="1" id="KW-1133">Transmembrane helix</keyword>
<name>A0A383RSE6_9PSED</name>
<feature type="transmembrane region" description="Helical" evidence="1">
    <location>
        <begin position="134"/>
        <end position="156"/>
    </location>
</feature>
<feature type="domain" description="CAAX prenyl protease 2/Lysostaphin resistance protein A-like" evidence="2">
    <location>
        <begin position="134"/>
        <end position="225"/>
    </location>
</feature>
<dbReference type="EMBL" id="UNOZ01000013">
    <property type="protein sequence ID" value="SYX90000.1"/>
    <property type="molecule type" value="Genomic_DNA"/>
</dbReference>
<dbReference type="RefSeq" id="WP_167469047.1">
    <property type="nucleotide sequence ID" value="NZ_CBCSFL010000040.1"/>
</dbReference>
<dbReference type="InterPro" id="IPR003675">
    <property type="entry name" value="Rce1/LyrA-like_dom"/>
</dbReference>
<evidence type="ECO:0000259" key="2">
    <source>
        <dbReference type="Pfam" id="PF02517"/>
    </source>
</evidence>
<keyword evidence="1" id="KW-0812">Transmembrane</keyword>